<gene>
    <name evidence="1" type="ORF">HMPREF0216_02443</name>
</gene>
<evidence type="ECO:0000313" key="1">
    <source>
        <dbReference type="EMBL" id="EKY25537.1"/>
    </source>
</evidence>
<evidence type="ECO:0000313" key="2">
    <source>
        <dbReference type="Proteomes" id="UP000010420"/>
    </source>
</evidence>
<name>L1QD61_9CLOT</name>
<dbReference type="Proteomes" id="UP000010420">
    <property type="component" value="Unassembled WGS sequence"/>
</dbReference>
<accession>L1QD61</accession>
<dbReference type="HOGENOM" id="CLU_114447_1_0_9"/>
<comment type="caution">
    <text evidence="1">The sequence shown here is derived from an EMBL/GenBank/DDBJ whole genome shotgun (WGS) entry which is preliminary data.</text>
</comment>
<dbReference type="AlphaFoldDB" id="L1QD61"/>
<proteinExistence type="predicted"/>
<dbReference type="STRING" id="545697.HMPREF0216_02443"/>
<dbReference type="PATRIC" id="fig|545697.3.peg.2405"/>
<protein>
    <recommendedName>
        <fullName evidence="3">InsA N-terminal domain-containing protein</fullName>
    </recommendedName>
</protein>
<evidence type="ECO:0008006" key="3">
    <source>
        <dbReference type="Google" id="ProtNLM"/>
    </source>
</evidence>
<sequence>MPRVNNVIQQVSQLNTYEQGKVFEFLKVVLMSNGITNSVNKEITENRFNKGKCCPFCNHNKISKYGKYHGKNGVKQRYKCQNPECRKTFNDFSKSPVSSSKKGIDKWLLYAQCMVNGNLLGNVLK</sequence>
<reference evidence="1 2" key="1">
    <citation type="submission" date="2012-05" db="EMBL/GenBank/DDBJ databases">
        <authorList>
            <person name="Weinstock G."/>
            <person name="Sodergren E."/>
            <person name="Lobos E.A."/>
            <person name="Fulton L."/>
            <person name="Fulton R."/>
            <person name="Courtney L."/>
            <person name="Fronick C."/>
            <person name="O'Laughlin M."/>
            <person name="Godfrey J."/>
            <person name="Wilson R.M."/>
            <person name="Miner T."/>
            <person name="Farmer C."/>
            <person name="Delehaunty K."/>
            <person name="Cordes M."/>
            <person name="Minx P."/>
            <person name="Tomlinson C."/>
            <person name="Chen J."/>
            <person name="Wollam A."/>
            <person name="Pepin K.H."/>
            <person name="Bhonagiri V."/>
            <person name="Zhang X."/>
            <person name="Suruliraj S."/>
            <person name="Warren W."/>
            <person name="Mitreva M."/>
            <person name="Mardis E.R."/>
            <person name="Wilson R.K."/>
        </authorList>
    </citation>
    <scope>NUCLEOTIDE SEQUENCE [LARGE SCALE GENOMIC DNA]</scope>
    <source>
        <strain evidence="1 2">DSM 1785</strain>
    </source>
</reference>
<keyword evidence="2" id="KW-1185">Reference proteome</keyword>
<organism evidence="1 2">
    <name type="scientific">Clostridium celatum DSM 1785</name>
    <dbReference type="NCBI Taxonomy" id="545697"/>
    <lineage>
        <taxon>Bacteria</taxon>
        <taxon>Bacillati</taxon>
        <taxon>Bacillota</taxon>
        <taxon>Clostridia</taxon>
        <taxon>Eubacteriales</taxon>
        <taxon>Clostridiaceae</taxon>
        <taxon>Clostridium</taxon>
    </lineage>
</organism>
<dbReference type="EMBL" id="AMEZ01000068">
    <property type="protein sequence ID" value="EKY25537.1"/>
    <property type="molecule type" value="Genomic_DNA"/>
</dbReference>